<evidence type="ECO:0000256" key="6">
    <source>
        <dbReference type="ARBA" id="ARBA00022705"/>
    </source>
</evidence>
<evidence type="ECO:0000256" key="15">
    <source>
        <dbReference type="ARBA" id="ARBA00023242"/>
    </source>
</evidence>
<evidence type="ECO:0000256" key="14">
    <source>
        <dbReference type="ARBA" id="ARBA00023014"/>
    </source>
</evidence>
<dbReference type="InterPro" id="IPR014808">
    <property type="entry name" value="DNA_replication_fac_Dna2_N"/>
</dbReference>
<dbReference type="EMBL" id="JANBOI010000634">
    <property type="protein sequence ID" value="KAJ1729334.1"/>
    <property type="molecule type" value="Genomic_DNA"/>
</dbReference>
<feature type="region of interest" description="Disordered" evidence="18">
    <location>
        <begin position="97"/>
        <end position="135"/>
    </location>
</feature>
<dbReference type="Gene3D" id="3.90.320.10">
    <property type="match status" value="1"/>
</dbReference>
<evidence type="ECO:0000256" key="9">
    <source>
        <dbReference type="ARBA" id="ARBA00022741"/>
    </source>
</evidence>
<evidence type="ECO:0000256" key="12">
    <source>
        <dbReference type="ARBA" id="ARBA00022840"/>
    </source>
</evidence>
<dbReference type="AlphaFoldDB" id="A0A9W7YDL4"/>
<keyword evidence="9" id="KW-0547">Nucleotide-binding</keyword>
<dbReference type="CDD" id="cd22318">
    <property type="entry name" value="DNA2_N-like"/>
    <property type="match status" value="1"/>
</dbReference>
<evidence type="ECO:0000256" key="7">
    <source>
        <dbReference type="ARBA" id="ARBA00022722"/>
    </source>
</evidence>
<evidence type="ECO:0000259" key="19">
    <source>
        <dbReference type="Pfam" id="PF01930"/>
    </source>
</evidence>
<keyword evidence="16" id="KW-0511">Multifunctional enzyme</keyword>
<dbReference type="OrthoDB" id="6513042at2759"/>
<keyword evidence="6" id="KW-0235">DNA replication</keyword>
<evidence type="ECO:0000259" key="21">
    <source>
        <dbReference type="Pfam" id="PF13086"/>
    </source>
</evidence>
<evidence type="ECO:0000256" key="18">
    <source>
        <dbReference type="SAM" id="MobiDB-lite"/>
    </source>
</evidence>
<name>A0A9W7YDL4_9FUNG</name>
<evidence type="ECO:0000256" key="8">
    <source>
        <dbReference type="ARBA" id="ARBA00022723"/>
    </source>
</evidence>
<dbReference type="GO" id="GO:0004519">
    <property type="term" value="F:endonuclease activity"/>
    <property type="evidence" value="ECO:0007669"/>
    <property type="project" value="UniProtKB-KW"/>
</dbReference>
<evidence type="ECO:0000256" key="2">
    <source>
        <dbReference type="ARBA" id="ARBA00004123"/>
    </source>
</evidence>
<keyword evidence="14" id="KW-0411">Iron-sulfur</keyword>
<dbReference type="InterPro" id="IPR027417">
    <property type="entry name" value="P-loop_NTPase"/>
</dbReference>
<proteinExistence type="inferred from homology"/>
<dbReference type="GO" id="GO:0046872">
    <property type="term" value="F:metal ion binding"/>
    <property type="evidence" value="ECO:0007669"/>
    <property type="project" value="UniProtKB-KW"/>
</dbReference>
<feature type="non-terminal residue" evidence="22">
    <location>
        <position position="1137"/>
    </location>
</feature>
<keyword evidence="11" id="KW-0347">Helicase</keyword>
<evidence type="ECO:0000256" key="10">
    <source>
        <dbReference type="ARBA" id="ARBA00022801"/>
    </source>
</evidence>
<dbReference type="Pfam" id="PF13086">
    <property type="entry name" value="AAA_11"/>
    <property type="match status" value="1"/>
</dbReference>
<keyword evidence="8" id="KW-0479">Metal-binding</keyword>
<keyword evidence="10 22" id="KW-0378">Hydrolase</keyword>
<evidence type="ECO:0000256" key="3">
    <source>
        <dbReference type="ARBA" id="ARBA00007913"/>
    </source>
</evidence>
<feature type="region of interest" description="Disordered" evidence="18">
    <location>
        <begin position="278"/>
        <end position="311"/>
    </location>
</feature>
<dbReference type="Pfam" id="PF01930">
    <property type="entry name" value="Cas_Cas4"/>
    <property type="match status" value="1"/>
</dbReference>
<comment type="subcellular location">
    <subcellularLocation>
        <location evidence="2">Nucleus</location>
    </subcellularLocation>
</comment>
<evidence type="ECO:0000256" key="11">
    <source>
        <dbReference type="ARBA" id="ARBA00022806"/>
    </source>
</evidence>
<dbReference type="GO" id="GO:0051539">
    <property type="term" value="F:4 iron, 4 sulfur cluster binding"/>
    <property type="evidence" value="ECO:0007669"/>
    <property type="project" value="UniProtKB-KW"/>
</dbReference>
<evidence type="ECO:0000256" key="13">
    <source>
        <dbReference type="ARBA" id="ARBA00023004"/>
    </source>
</evidence>
<keyword evidence="7" id="KW-0540">Nuclease</keyword>
<feature type="domain" description="DUF83" evidence="19">
    <location>
        <begin position="641"/>
        <end position="749"/>
    </location>
</feature>
<dbReference type="Gene3D" id="3.40.50.300">
    <property type="entry name" value="P-loop containing nucleotide triphosphate hydrolases"/>
    <property type="match status" value="1"/>
</dbReference>
<dbReference type="InterPro" id="IPR041677">
    <property type="entry name" value="DNA2/NAM7_AAA_11"/>
</dbReference>
<protein>
    <recommendedName>
        <fullName evidence="4">DNA helicase</fullName>
        <ecNumber evidence="4">3.6.4.12</ecNumber>
    </recommendedName>
</protein>
<keyword evidence="15" id="KW-0539">Nucleus</keyword>
<dbReference type="GO" id="GO:0005524">
    <property type="term" value="F:ATP binding"/>
    <property type="evidence" value="ECO:0007669"/>
    <property type="project" value="UniProtKB-KW"/>
</dbReference>
<dbReference type="InterPro" id="IPR022765">
    <property type="entry name" value="Dna2/Cas4_DUF83"/>
</dbReference>
<gene>
    <name evidence="22" type="primary">dna2</name>
    <name evidence="22" type="ORF">LPJ61_003576</name>
</gene>
<organism evidence="22 23">
    <name type="scientific">Coemansia biformis</name>
    <dbReference type="NCBI Taxonomy" id="1286918"/>
    <lineage>
        <taxon>Eukaryota</taxon>
        <taxon>Fungi</taxon>
        <taxon>Fungi incertae sedis</taxon>
        <taxon>Zoopagomycota</taxon>
        <taxon>Kickxellomycotina</taxon>
        <taxon>Kickxellomycetes</taxon>
        <taxon>Kickxellales</taxon>
        <taxon>Kickxellaceae</taxon>
        <taxon>Coemansia</taxon>
    </lineage>
</organism>
<comment type="catalytic activity">
    <reaction evidence="17">
        <text>ATP + H2O = ADP + phosphate + H(+)</text>
        <dbReference type="Rhea" id="RHEA:13065"/>
        <dbReference type="ChEBI" id="CHEBI:15377"/>
        <dbReference type="ChEBI" id="CHEBI:15378"/>
        <dbReference type="ChEBI" id="CHEBI:30616"/>
        <dbReference type="ChEBI" id="CHEBI:43474"/>
        <dbReference type="ChEBI" id="CHEBI:456216"/>
        <dbReference type="EC" id="3.6.4.12"/>
    </reaction>
</comment>
<accession>A0A9W7YDL4</accession>
<comment type="similarity">
    <text evidence="3">Belongs to the DNA2/NAM7 helicase family.</text>
</comment>
<dbReference type="GO" id="GO:0005634">
    <property type="term" value="C:nucleus"/>
    <property type="evidence" value="ECO:0007669"/>
    <property type="project" value="UniProtKB-SubCell"/>
</dbReference>
<keyword evidence="23" id="KW-1185">Reference proteome</keyword>
<feature type="compositionally biased region" description="Basic residues" evidence="18">
    <location>
        <begin position="10"/>
        <end position="23"/>
    </location>
</feature>
<keyword evidence="22" id="KW-0255">Endonuclease</keyword>
<comment type="caution">
    <text evidence="22">The sequence shown here is derived from an EMBL/GenBank/DDBJ whole genome shotgun (WGS) entry which is preliminary data.</text>
</comment>
<keyword evidence="13" id="KW-0408">Iron</keyword>
<evidence type="ECO:0000259" key="20">
    <source>
        <dbReference type="Pfam" id="PF08696"/>
    </source>
</evidence>
<feature type="region of interest" description="Disordered" evidence="18">
    <location>
        <begin position="1"/>
        <end position="47"/>
    </location>
</feature>
<evidence type="ECO:0000256" key="17">
    <source>
        <dbReference type="ARBA" id="ARBA00047995"/>
    </source>
</evidence>
<evidence type="ECO:0000313" key="22">
    <source>
        <dbReference type="EMBL" id="KAJ1729334.1"/>
    </source>
</evidence>
<dbReference type="EC" id="3.6.4.12" evidence="4"/>
<dbReference type="PANTHER" id="PTHR36531:SF6">
    <property type="entry name" value="DNA REPLICATION ATP-DEPENDENT HELICASE_NUCLEASE DNA2"/>
    <property type="match status" value="1"/>
</dbReference>
<evidence type="ECO:0000313" key="23">
    <source>
        <dbReference type="Proteomes" id="UP001143981"/>
    </source>
</evidence>
<sequence>MERTGDTGAARKRRHEPAQRHRSAGSPLAKRVPPVASGAAAGDNDDDDVVFWMTMSPRGTLENALRARTPSAGHGVAGAPAESTCGIVQRILDERNTAAAQHQASPTKAAGARGRRNGRAPGLERDGTGSSDLGGELDLALPRDAGMDLSLVEATPLAQRRARAIPRPLALSKSEKMLDKRQLLSSLLPGGLTPGAPTPTAVELEDAVSLGRPSSPPPPPRLLLQGLSKYSQESISVDDLEFTAVGDLEFTAVDDLELTAVGDLKLVAVDDLELAPKHAPKHAPLPTTTTSANDRQLPPSPCPASETVAGESTAAGVDNDDFDICLDNIDVDDLFEGLDSMGSLDELMQSVDDGGGDGDAAHGVLQSASGRVPSQRFRSCERCLTLMVSQGHYTSTQANMATGSPGAWMQKVVRVYSQTAGRERMLLLRGDWEPTPVAVGDYLNIVGDIAGCTLAGGEVAIDTQNCDVLPILNPDTLVSCTHLSDSFLCLRRGVLKDRIREVASDVRTVMVVGQLLHDLFQSCALQNRWDDAAVAAEIHNILPNYTEAMWECGMDEESAYQQMMEVVPMYQEWARLYMHATARADAPYKVHRGGTSGGAANGADELAVAISSILNIEENVWSPKFGLKGKVDMTVVARYTDQSSLVVPFELKTGRNTENTQHRAQLVLYTLLLADRYSVDIDTGILYYPRSGEMICVPRFDDELRALVAMRNTMTSYLSYTGGALRQLPEMLRKEFSCKRCAYQPSCFIAHAALEAGDKSSAGVPADVWAAQVGHLRPSHLAFVHDWLRLIDGEESDMLQFRAELWTMGAEYRERQTGRCLADLRMDVESAEDTRETGSYSRYRMSFVPTAAGSRRSMLDGQIGVGDPIVVSADGGQYALAVGYVVALERARISVGLDRPVRGVPKPLAGFDKATNQVFEPVLNIRAGAGGGEETIVSPEVPAGAAQDVFRIDKDEMKSTMSRVRANVMRMFVAGDGNARCRRLIVDLEPPAFVPLHANVEARVHEVQTAKRLNVGQAQAIRRVLAANDYALVMGMPGTGKTTAIAELVSVLVGLGKTVLLASYTHIAVDNILLKLLDRDIPMVRLGNRSKVHPRIVRYLPAEAGLESVQQLDEYFRRARIVATTCLGVTHPVFSAR</sequence>
<comment type="cofactor">
    <cofactor evidence="1">
        <name>[4Fe-4S] cluster</name>
        <dbReference type="ChEBI" id="CHEBI:49883"/>
    </cofactor>
</comment>
<dbReference type="GO" id="GO:0006260">
    <property type="term" value="P:DNA replication"/>
    <property type="evidence" value="ECO:0007669"/>
    <property type="project" value="UniProtKB-KW"/>
</dbReference>
<dbReference type="Pfam" id="PF08696">
    <property type="entry name" value="Dna2"/>
    <property type="match status" value="1"/>
</dbReference>
<dbReference type="InterPro" id="IPR011604">
    <property type="entry name" value="PDDEXK-like_dom_sf"/>
</dbReference>
<reference evidence="22" key="1">
    <citation type="submission" date="2022-07" db="EMBL/GenBank/DDBJ databases">
        <title>Phylogenomic reconstructions and comparative analyses of Kickxellomycotina fungi.</title>
        <authorList>
            <person name="Reynolds N.K."/>
            <person name="Stajich J.E."/>
            <person name="Barry K."/>
            <person name="Grigoriev I.V."/>
            <person name="Crous P."/>
            <person name="Smith M.E."/>
        </authorList>
    </citation>
    <scope>NUCLEOTIDE SEQUENCE</scope>
    <source>
        <strain evidence="22">BCRC 34381</strain>
    </source>
</reference>
<keyword evidence="12" id="KW-0067">ATP-binding</keyword>
<dbReference type="SUPFAM" id="SSF52540">
    <property type="entry name" value="P-loop containing nucleoside triphosphate hydrolases"/>
    <property type="match status" value="1"/>
</dbReference>
<feature type="domain" description="DNA2/NAM7 helicase helicase" evidence="21">
    <location>
        <begin position="1013"/>
        <end position="1096"/>
    </location>
</feature>
<evidence type="ECO:0000256" key="5">
    <source>
        <dbReference type="ARBA" id="ARBA00022485"/>
    </source>
</evidence>
<evidence type="ECO:0000256" key="1">
    <source>
        <dbReference type="ARBA" id="ARBA00001966"/>
    </source>
</evidence>
<dbReference type="Proteomes" id="UP001143981">
    <property type="component" value="Unassembled WGS sequence"/>
</dbReference>
<dbReference type="InterPro" id="IPR051827">
    <property type="entry name" value="Cas4_exonuclease"/>
</dbReference>
<dbReference type="PANTHER" id="PTHR36531">
    <property type="entry name" value="CRISPR-ASSOCIATED EXONUCLEASE CAS4"/>
    <property type="match status" value="1"/>
</dbReference>
<evidence type="ECO:0000256" key="16">
    <source>
        <dbReference type="ARBA" id="ARBA00023268"/>
    </source>
</evidence>
<evidence type="ECO:0000256" key="4">
    <source>
        <dbReference type="ARBA" id="ARBA00012551"/>
    </source>
</evidence>
<dbReference type="GO" id="GO:0003678">
    <property type="term" value="F:DNA helicase activity"/>
    <property type="evidence" value="ECO:0007669"/>
    <property type="project" value="UniProtKB-EC"/>
</dbReference>
<keyword evidence="5" id="KW-0004">4Fe-4S</keyword>
<dbReference type="GO" id="GO:0016787">
    <property type="term" value="F:hydrolase activity"/>
    <property type="evidence" value="ECO:0007669"/>
    <property type="project" value="UniProtKB-KW"/>
</dbReference>
<feature type="domain" description="DNA replication factor Dna2 N-terminal" evidence="20">
    <location>
        <begin position="419"/>
        <end position="635"/>
    </location>
</feature>